<protein>
    <submittedName>
        <fullName evidence="4">Inosine-uridine preferring nucleoside hydrolase</fullName>
        <ecNumber evidence="4">3.2.2.1</ecNumber>
    </submittedName>
</protein>
<dbReference type="PANTHER" id="PTHR12304">
    <property type="entry name" value="INOSINE-URIDINE PREFERRING NUCLEOSIDE HYDROLASE"/>
    <property type="match status" value="1"/>
</dbReference>
<dbReference type="PANTHER" id="PTHR12304:SF4">
    <property type="entry name" value="URIDINE NUCLEOSIDASE"/>
    <property type="match status" value="1"/>
</dbReference>
<evidence type="ECO:0000313" key="5">
    <source>
        <dbReference type="Proteomes" id="UP000054608"/>
    </source>
</evidence>
<dbReference type="GO" id="GO:0005829">
    <property type="term" value="C:cytosol"/>
    <property type="evidence" value="ECO:0007669"/>
    <property type="project" value="TreeGrafter"/>
</dbReference>
<evidence type="ECO:0000256" key="1">
    <source>
        <dbReference type="ARBA" id="ARBA00022801"/>
    </source>
</evidence>
<dbReference type="STRING" id="458.Lrub_1527"/>
<dbReference type="EC" id="3.2.2.1" evidence="4"/>
<dbReference type="Gene3D" id="3.90.245.10">
    <property type="entry name" value="Ribonucleoside hydrolase-like"/>
    <property type="match status" value="1"/>
</dbReference>
<dbReference type="InterPro" id="IPR023186">
    <property type="entry name" value="IUNH"/>
</dbReference>
<dbReference type="Proteomes" id="UP000054608">
    <property type="component" value="Unassembled WGS sequence"/>
</dbReference>
<sequence>MVDADESETVKLFIDSDVGVDDALAIIWLAMQKNIRILGITTVSGNNTVEDATHNALTVLDVINRPDITVTMGASRPLFFAPIRFGQLIMGPDGLWGFQKKHNLDNLSTDAPAAIAEAARIYPGMMVIGLGPATNIAQAVQRFPEEMANVKIIMMVNLPTQKMRGAIQGAGFNAYVDPHAIDVLLNHGCDFTILGPGVIDEINVDPFDYIKNIAKKTDPVNQFILSFLKPYFDAETLGQRQPVIIYDLVLAIIAAKKETIKKTVSGFGKISLNDDFTAGEISVKIDPQGKIFLSYSKQYLSELADLTLTKQDFNLIQTMQKLLDKIPDNIRVILEVDVAQIKKVIEEGFGH</sequence>
<dbReference type="AlphaFoldDB" id="A0A0W0XPJ1"/>
<proteinExistence type="predicted"/>
<keyword evidence="2 4" id="KW-0326">Glycosidase</keyword>
<organism evidence="4 5">
    <name type="scientific">Legionella rubrilucens</name>
    <dbReference type="NCBI Taxonomy" id="458"/>
    <lineage>
        <taxon>Bacteria</taxon>
        <taxon>Pseudomonadati</taxon>
        <taxon>Pseudomonadota</taxon>
        <taxon>Gammaproteobacteria</taxon>
        <taxon>Legionellales</taxon>
        <taxon>Legionellaceae</taxon>
        <taxon>Legionella</taxon>
    </lineage>
</organism>
<dbReference type="SUPFAM" id="SSF53590">
    <property type="entry name" value="Nucleoside hydrolase"/>
    <property type="match status" value="1"/>
</dbReference>
<keyword evidence="5" id="KW-1185">Reference proteome</keyword>
<name>A0A0W0XPJ1_9GAMM</name>
<evidence type="ECO:0000259" key="3">
    <source>
        <dbReference type="Pfam" id="PF01156"/>
    </source>
</evidence>
<accession>A0A0W0XPJ1</accession>
<keyword evidence="1 4" id="KW-0378">Hydrolase</keyword>
<dbReference type="EMBL" id="LNYT01000020">
    <property type="protein sequence ID" value="KTD46605.1"/>
    <property type="molecule type" value="Genomic_DNA"/>
</dbReference>
<dbReference type="RefSeq" id="WP_058531630.1">
    <property type="nucleotide sequence ID" value="NZ_CAAAIN010000005.1"/>
</dbReference>
<dbReference type="GO" id="GO:0006152">
    <property type="term" value="P:purine nucleoside catabolic process"/>
    <property type="evidence" value="ECO:0007669"/>
    <property type="project" value="TreeGrafter"/>
</dbReference>
<feature type="domain" description="Inosine/uridine-preferring nucleoside hydrolase" evidence="3">
    <location>
        <begin position="13"/>
        <end position="341"/>
    </location>
</feature>
<evidence type="ECO:0000256" key="2">
    <source>
        <dbReference type="ARBA" id="ARBA00023295"/>
    </source>
</evidence>
<dbReference type="Pfam" id="PF01156">
    <property type="entry name" value="IU_nuc_hydro"/>
    <property type="match status" value="1"/>
</dbReference>
<dbReference type="GO" id="GO:0008477">
    <property type="term" value="F:purine nucleosidase activity"/>
    <property type="evidence" value="ECO:0007669"/>
    <property type="project" value="UniProtKB-EC"/>
</dbReference>
<dbReference type="InterPro" id="IPR036452">
    <property type="entry name" value="Ribo_hydro-like"/>
</dbReference>
<gene>
    <name evidence="4" type="ORF">Lrub_1527</name>
</gene>
<comment type="caution">
    <text evidence="4">The sequence shown here is derived from an EMBL/GenBank/DDBJ whole genome shotgun (WGS) entry which is preliminary data.</text>
</comment>
<evidence type="ECO:0000313" key="4">
    <source>
        <dbReference type="EMBL" id="KTD46605.1"/>
    </source>
</evidence>
<dbReference type="OrthoDB" id="9797882at2"/>
<reference evidence="4 5" key="1">
    <citation type="submission" date="2015-11" db="EMBL/GenBank/DDBJ databases">
        <title>Genomic analysis of 38 Legionella species identifies large and diverse effector repertoires.</title>
        <authorList>
            <person name="Burstein D."/>
            <person name="Amaro F."/>
            <person name="Zusman T."/>
            <person name="Lifshitz Z."/>
            <person name="Cohen O."/>
            <person name="Gilbert J.A."/>
            <person name="Pupko T."/>
            <person name="Shuman H.A."/>
            <person name="Segal G."/>
        </authorList>
    </citation>
    <scope>NUCLEOTIDE SEQUENCE [LARGE SCALE GENOMIC DNA]</scope>
    <source>
        <strain evidence="4 5">WA-270A-C2</strain>
    </source>
</reference>
<dbReference type="PATRIC" id="fig|458.5.peg.1591"/>
<dbReference type="InterPro" id="IPR001910">
    <property type="entry name" value="Inosine/uridine_hydrolase_dom"/>
</dbReference>